<organism evidence="2 3">
    <name type="scientific">Fervidibacillus albus</name>
    <dbReference type="NCBI Taxonomy" id="2980026"/>
    <lineage>
        <taxon>Bacteria</taxon>
        <taxon>Bacillati</taxon>
        <taxon>Bacillota</taxon>
        <taxon>Bacilli</taxon>
        <taxon>Bacillales</taxon>
        <taxon>Bacillaceae</taxon>
        <taxon>Fervidibacillus</taxon>
    </lineage>
</organism>
<sequence>MEWKNIYRGFLMGTSDLIPGVSGGTIAVMLGIYDQFLGAVSGFFSKDWKRHLHFLIPLAIGMLLAIFSLSRLIDWLLQVHYEPTMFFFLGLIFGIIPYLVNEIDAFHNFSVKHYIIFLIGAIIVGALSFFQPDKTGDPIANIGPLVLIGLFFSGWLASMAMLLPGISGSMVLLIIGVYPTVINALSSINIPVIIVTGAGIVAGFVVSSKAIRYFLSRFPIMMYALIIGLIVGSVFVVFPGIPSGGMALFSSGLTFILGFVVSTLLQSVEKK</sequence>
<dbReference type="KEGG" id="faf:OE104_14410"/>
<feature type="transmembrane region" description="Helical" evidence="1">
    <location>
        <begin position="20"/>
        <end position="40"/>
    </location>
</feature>
<dbReference type="InterPro" id="IPR007163">
    <property type="entry name" value="VCA0040-like"/>
</dbReference>
<feature type="transmembrane region" description="Helical" evidence="1">
    <location>
        <begin position="247"/>
        <end position="265"/>
    </location>
</feature>
<feature type="transmembrane region" description="Helical" evidence="1">
    <location>
        <begin position="138"/>
        <end position="157"/>
    </location>
</feature>
<keyword evidence="3" id="KW-1185">Reference proteome</keyword>
<dbReference type="RefSeq" id="WP_275417472.1">
    <property type="nucleotide sequence ID" value="NZ_CP106878.1"/>
</dbReference>
<evidence type="ECO:0000313" key="2">
    <source>
        <dbReference type="EMBL" id="WAA09689.1"/>
    </source>
</evidence>
<keyword evidence="1" id="KW-1133">Transmembrane helix</keyword>
<dbReference type="PANTHER" id="PTHR37308">
    <property type="entry name" value="INTEGRAL MEMBRANE PROTEIN"/>
    <property type="match status" value="1"/>
</dbReference>
<dbReference type="AlphaFoldDB" id="A0A9E8RVW4"/>
<feature type="transmembrane region" description="Helical" evidence="1">
    <location>
        <begin position="113"/>
        <end position="132"/>
    </location>
</feature>
<feature type="transmembrane region" description="Helical" evidence="1">
    <location>
        <begin position="85"/>
        <end position="101"/>
    </location>
</feature>
<evidence type="ECO:0000313" key="3">
    <source>
        <dbReference type="Proteomes" id="UP001164718"/>
    </source>
</evidence>
<dbReference type="EMBL" id="CP106878">
    <property type="protein sequence ID" value="WAA09689.1"/>
    <property type="molecule type" value="Genomic_DNA"/>
</dbReference>
<reference evidence="2" key="1">
    <citation type="submission" date="2022-09" db="EMBL/GenBank/DDBJ databases">
        <title>Complete Genomes of Fervidibacillus albus and Fervidibacillus halotolerans isolated from tidal flat sediments.</title>
        <authorList>
            <person name="Kwon K.K."/>
            <person name="Yang S.-H."/>
            <person name="Park M.J."/>
            <person name="Oh H.-M."/>
        </authorList>
    </citation>
    <scope>NUCLEOTIDE SEQUENCE</scope>
    <source>
        <strain evidence="2">MEBiC13591</strain>
    </source>
</reference>
<evidence type="ECO:0000256" key="1">
    <source>
        <dbReference type="SAM" id="Phobius"/>
    </source>
</evidence>
<feature type="transmembrane region" description="Helical" evidence="1">
    <location>
        <begin position="220"/>
        <end position="241"/>
    </location>
</feature>
<dbReference type="Proteomes" id="UP001164718">
    <property type="component" value="Chromosome"/>
</dbReference>
<dbReference type="Pfam" id="PF04018">
    <property type="entry name" value="VCA0040-like"/>
    <property type="match status" value="1"/>
</dbReference>
<feature type="transmembrane region" description="Helical" evidence="1">
    <location>
        <begin position="52"/>
        <end position="73"/>
    </location>
</feature>
<dbReference type="PANTHER" id="PTHR37308:SF1">
    <property type="entry name" value="POLYPRENYL-PHOSPHATE TRANSPORTER"/>
    <property type="match status" value="1"/>
</dbReference>
<proteinExistence type="predicted"/>
<keyword evidence="1" id="KW-0472">Membrane</keyword>
<keyword evidence="1" id="KW-0812">Transmembrane</keyword>
<gene>
    <name evidence="2" type="ORF">OE104_14410</name>
</gene>
<name>A0A9E8RVW4_9BACI</name>
<accession>A0A9E8RVW4</accession>
<feature type="transmembrane region" description="Helical" evidence="1">
    <location>
        <begin position="188"/>
        <end position="208"/>
    </location>
</feature>
<protein>
    <submittedName>
        <fullName evidence="2">DUF368 domain-containing protein</fullName>
    </submittedName>
</protein>